<feature type="region of interest" description="Disordered" evidence="1">
    <location>
        <begin position="591"/>
        <end position="645"/>
    </location>
</feature>
<dbReference type="Proteomes" id="UP000654075">
    <property type="component" value="Unassembled WGS sequence"/>
</dbReference>
<feature type="region of interest" description="Disordered" evidence="1">
    <location>
        <begin position="44"/>
        <end position="88"/>
    </location>
</feature>
<evidence type="ECO:0000256" key="2">
    <source>
        <dbReference type="SAM" id="Phobius"/>
    </source>
</evidence>
<evidence type="ECO:0000313" key="3">
    <source>
        <dbReference type="EMBL" id="CAE8617405.1"/>
    </source>
</evidence>
<evidence type="ECO:0000313" key="4">
    <source>
        <dbReference type="Proteomes" id="UP000654075"/>
    </source>
</evidence>
<keyword evidence="2" id="KW-0812">Transmembrane</keyword>
<reference evidence="3" key="1">
    <citation type="submission" date="2021-02" db="EMBL/GenBank/DDBJ databases">
        <authorList>
            <person name="Dougan E. K."/>
            <person name="Rhodes N."/>
            <person name="Thang M."/>
            <person name="Chan C."/>
        </authorList>
    </citation>
    <scope>NUCLEOTIDE SEQUENCE</scope>
</reference>
<feature type="transmembrane region" description="Helical" evidence="2">
    <location>
        <begin position="171"/>
        <end position="191"/>
    </location>
</feature>
<feature type="compositionally biased region" description="Low complexity" evidence="1">
    <location>
        <begin position="46"/>
        <end position="62"/>
    </location>
</feature>
<sequence>MRGVDTWLFAPTAWLPFVAFAVIVNLHYLWSMCRSIWKQKQETQEKQQQQKQKQQQKQQQQEGDFKTPDAVYAPKSSEDHMPAETAGNVNKPEEGILAAWDEDSLSNFLVFAKYVSALIAIILPALLWLWFSSGSESQTSLSGALLCLFSLFSALWIPVASGWVPVTRRTVPAVTFGSYLLILAHMIQFPATEHFLPHGQLRTACAFLLADSRANVPVQLVGSAASLWVHVQSVDNNNTNDLRFACLSEFLAFGLAVILGCLWEHAMWSRTEALFQAKSSLEGWKGLWQAARGLLSGLCDADLELDSDLQILSSSDKLSHMLKCDLSPGSKALEGMPFTNYLDEPDRPRFEESIRSMRSLSKSSSRKCTPAASLHVHILGPTGLKFAAEIYHVAIPTLGDNTKFRHLLGIIEGQSDRWGTLDSANRASEMLSDMPINNSVAAASACSPDLLPLGANFKTLMPSDAWSASKSSASISASRASSGEGRVREIERVRFVIDALSSDMRLKEVTISFNCHATEDIAETLPNLRAWLCDESVAPFQLWLTDHVNAYLAKKEPLQPVLSSVAMRAPHGDVHVALVADEATFMPLPVQQQQEQQPLPVHGMDDEGWGDAAEESEEEEEQEKEKELRRARRRRRRRRRSSGCSWSSETFLLNLALDCLQ</sequence>
<feature type="compositionally biased region" description="Basic residues" evidence="1">
    <location>
        <begin position="629"/>
        <end position="641"/>
    </location>
</feature>
<feature type="transmembrane region" description="Helical" evidence="2">
    <location>
        <begin position="111"/>
        <end position="131"/>
    </location>
</feature>
<organism evidence="3 4">
    <name type="scientific">Polarella glacialis</name>
    <name type="common">Dinoflagellate</name>
    <dbReference type="NCBI Taxonomy" id="89957"/>
    <lineage>
        <taxon>Eukaryota</taxon>
        <taxon>Sar</taxon>
        <taxon>Alveolata</taxon>
        <taxon>Dinophyceae</taxon>
        <taxon>Suessiales</taxon>
        <taxon>Suessiaceae</taxon>
        <taxon>Polarella</taxon>
    </lineage>
</organism>
<evidence type="ECO:0000256" key="1">
    <source>
        <dbReference type="SAM" id="MobiDB-lite"/>
    </source>
</evidence>
<comment type="caution">
    <text evidence="3">The sequence shown here is derived from an EMBL/GenBank/DDBJ whole genome shotgun (WGS) entry which is preliminary data.</text>
</comment>
<feature type="compositionally biased region" description="Low complexity" evidence="1">
    <location>
        <begin position="591"/>
        <end position="601"/>
    </location>
</feature>
<proteinExistence type="predicted"/>
<gene>
    <name evidence="3" type="ORF">PGLA1383_LOCUS35066</name>
</gene>
<feature type="transmembrane region" description="Helical" evidence="2">
    <location>
        <begin position="143"/>
        <end position="164"/>
    </location>
</feature>
<keyword evidence="2" id="KW-1133">Transmembrane helix</keyword>
<feature type="transmembrane region" description="Helical" evidence="2">
    <location>
        <begin position="6"/>
        <end position="30"/>
    </location>
</feature>
<name>A0A813FV09_POLGL</name>
<feature type="compositionally biased region" description="Acidic residues" evidence="1">
    <location>
        <begin position="606"/>
        <end position="622"/>
    </location>
</feature>
<dbReference type="AlphaFoldDB" id="A0A813FV09"/>
<keyword evidence="2" id="KW-0472">Membrane</keyword>
<protein>
    <submittedName>
        <fullName evidence="3">Uncharacterized protein</fullName>
    </submittedName>
</protein>
<keyword evidence="4" id="KW-1185">Reference proteome</keyword>
<dbReference type="EMBL" id="CAJNNV010026153">
    <property type="protein sequence ID" value="CAE8617405.1"/>
    <property type="molecule type" value="Genomic_DNA"/>
</dbReference>
<accession>A0A813FV09</accession>